<accession>A0A1H8UFS2</accession>
<protein>
    <submittedName>
        <fullName evidence="1">Uncharacterized protein</fullName>
    </submittedName>
</protein>
<organism evidence="1 2">
    <name type="scientific">Actinacidiphila rubida</name>
    <dbReference type="NCBI Taxonomy" id="310780"/>
    <lineage>
        <taxon>Bacteria</taxon>
        <taxon>Bacillati</taxon>
        <taxon>Actinomycetota</taxon>
        <taxon>Actinomycetes</taxon>
        <taxon>Kitasatosporales</taxon>
        <taxon>Streptomycetaceae</taxon>
        <taxon>Actinacidiphila</taxon>
    </lineage>
</organism>
<proteinExistence type="predicted"/>
<evidence type="ECO:0000313" key="2">
    <source>
        <dbReference type="Proteomes" id="UP000181951"/>
    </source>
</evidence>
<keyword evidence="2" id="KW-1185">Reference proteome</keyword>
<dbReference type="STRING" id="310780.SAMN05216267_10726"/>
<dbReference type="AlphaFoldDB" id="A0A1H8UFS2"/>
<sequence>MPTTVARCRRRSSIAAATVASPNAEAQSAMPTLVLKIVDDFRYLWLITWNSAEAPSSGSGR</sequence>
<dbReference type="Proteomes" id="UP000181951">
    <property type="component" value="Unassembled WGS sequence"/>
</dbReference>
<dbReference type="EMBL" id="FODD01000072">
    <property type="protein sequence ID" value="SEP02070.1"/>
    <property type="molecule type" value="Genomic_DNA"/>
</dbReference>
<name>A0A1H8UFS2_9ACTN</name>
<reference evidence="1 2" key="1">
    <citation type="submission" date="2016-10" db="EMBL/GenBank/DDBJ databases">
        <authorList>
            <person name="de Groot N.N."/>
        </authorList>
    </citation>
    <scope>NUCLEOTIDE SEQUENCE [LARGE SCALE GENOMIC DNA]</scope>
    <source>
        <strain evidence="1 2">CGMCC 4.2026</strain>
    </source>
</reference>
<gene>
    <name evidence="1" type="ORF">SAMN05216267_10726</name>
</gene>
<evidence type="ECO:0000313" key="1">
    <source>
        <dbReference type="EMBL" id="SEP02070.1"/>
    </source>
</evidence>